<protein>
    <submittedName>
        <fullName evidence="7">Membrane protein involved in the export of O-antigen and teichoic acid</fullName>
    </submittedName>
</protein>
<sequence length="411" mass="42895">MRRVLGHLSWYSAIMIANSAIGLLVVPATIYVVGADEWGAIAVGQAVGSIATIFVALGWGYNGPSLVARASDVGRRVIAINSLIARLLVAPIIVIASAVVAFSLAPTLPLASVIASVTVTLGGLGMGWYFVGEGQPRKLFIWDGLPRWIGSVVGVGSLFVWQDVYIFLWIQLAGGILSSAVATIVVIGRGPAVDRESWGVAEAFRGVKSQMYAGITVVTATSFASLPTLVIAAIAPASVPVYALGERLMRLALMAATPIFQWAQGWVPKSTSERPREWRIRMATRASYVLAIPVGLAVAVGGPFVGDLLSGGAVELPWELTIPLGVAVATSTISRVVGMACLLALGRDRSVAVSALYGAAVGTPLLFILVITSGSTGAAISLAISETIVVVYQIFALRKAVAHEHAETLAR</sequence>
<keyword evidence="2" id="KW-1003">Cell membrane</keyword>
<feature type="transmembrane region" description="Helical" evidence="6">
    <location>
        <begin position="247"/>
        <end position="267"/>
    </location>
</feature>
<comment type="subcellular location">
    <subcellularLocation>
        <location evidence="1">Cell membrane</location>
        <topology evidence="1">Multi-pass membrane protein</topology>
    </subcellularLocation>
</comment>
<organism evidence="7 8">
    <name type="scientific">Agreia pratensis</name>
    <dbReference type="NCBI Taxonomy" id="150121"/>
    <lineage>
        <taxon>Bacteria</taxon>
        <taxon>Bacillati</taxon>
        <taxon>Actinomycetota</taxon>
        <taxon>Actinomycetes</taxon>
        <taxon>Micrococcales</taxon>
        <taxon>Microbacteriaceae</taxon>
        <taxon>Agreia</taxon>
    </lineage>
</organism>
<evidence type="ECO:0000256" key="2">
    <source>
        <dbReference type="ARBA" id="ARBA00022475"/>
    </source>
</evidence>
<evidence type="ECO:0000313" key="7">
    <source>
        <dbReference type="EMBL" id="SMG16180.1"/>
    </source>
</evidence>
<feature type="transmembrane region" description="Helical" evidence="6">
    <location>
        <begin position="12"/>
        <end position="32"/>
    </location>
</feature>
<keyword evidence="5 6" id="KW-0472">Membrane</keyword>
<keyword evidence="4 6" id="KW-1133">Transmembrane helix</keyword>
<evidence type="ECO:0000256" key="1">
    <source>
        <dbReference type="ARBA" id="ARBA00004651"/>
    </source>
</evidence>
<evidence type="ECO:0000256" key="5">
    <source>
        <dbReference type="ARBA" id="ARBA00023136"/>
    </source>
</evidence>
<accession>A0A1X7IMG2</accession>
<proteinExistence type="predicted"/>
<name>A0A1X7IMG2_9MICO</name>
<feature type="transmembrane region" description="Helical" evidence="6">
    <location>
        <begin position="110"/>
        <end position="132"/>
    </location>
</feature>
<keyword evidence="8" id="KW-1185">Reference proteome</keyword>
<dbReference type="PANTHER" id="PTHR30250">
    <property type="entry name" value="PST FAMILY PREDICTED COLANIC ACID TRANSPORTER"/>
    <property type="match status" value="1"/>
</dbReference>
<evidence type="ECO:0000313" key="8">
    <source>
        <dbReference type="Proteomes" id="UP000193244"/>
    </source>
</evidence>
<dbReference type="STRING" id="150121.SAMN06296010_0671"/>
<dbReference type="RefSeq" id="WP_085482891.1">
    <property type="nucleotide sequence ID" value="NZ_FXAY01000001.1"/>
</dbReference>
<feature type="transmembrane region" description="Helical" evidence="6">
    <location>
        <begin position="211"/>
        <end position="235"/>
    </location>
</feature>
<dbReference type="GO" id="GO:0005886">
    <property type="term" value="C:plasma membrane"/>
    <property type="evidence" value="ECO:0007669"/>
    <property type="project" value="UniProtKB-SubCell"/>
</dbReference>
<keyword evidence="3 6" id="KW-0812">Transmembrane</keyword>
<feature type="transmembrane region" description="Helical" evidence="6">
    <location>
        <begin position="352"/>
        <end position="372"/>
    </location>
</feature>
<dbReference type="PANTHER" id="PTHR30250:SF11">
    <property type="entry name" value="O-ANTIGEN TRANSPORTER-RELATED"/>
    <property type="match status" value="1"/>
</dbReference>
<evidence type="ECO:0000256" key="4">
    <source>
        <dbReference type="ARBA" id="ARBA00022989"/>
    </source>
</evidence>
<feature type="transmembrane region" description="Helical" evidence="6">
    <location>
        <begin position="326"/>
        <end position="345"/>
    </location>
</feature>
<reference evidence="8" key="1">
    <citation type="submission" date="2017-04" db="EMBL/GenBank/DDBJ databases">
        <authorList>
            <person name="Varghese N."/>
            <person name="Submissions S."/>
        </authorList>
    </citation>
    <scope>NUCLEOTIDE SEQUENCE [LARGE SCALE GENOMIC DNA]</scope>
    <source>
        <strain evidence="8">VKM Ac-2510</strain>
    </source>
</reference>
<evidence type="ECO:0000256" key="6">
    <source>
        <dbReference type="SAM" id="Phobius"/>
    </source>
</evidence>
<gene>
    <name evidence="7" type="ORF">SAMN06296010_0671</name>
</gene>
<dbReference type="AlphaFoldDB" id="A0A1X7IMG2"/>
<dbReference type="InterPro" id="IPR050833">
    <property type="entry name" value="Poly_Biosynth_Transport"/>
</dbReference>
<dbReference type="OrthoDB" id="3733304at2"/>
<feature type="transmembrane region" description="Helical" evidence="6">
    <location>
        <begin position="288"/>
        <end position="306"/>
    </location>
</feature>
<feature type="transmembrane region" description="Helical" evidence="6">
    <location>
        <begin position="38"/>
        <end position="62"/>
    </location>
</feature>
<dbReference type="EMBL" id="FXAY01000001">
    <property type="protein sequence ID" value="SMG16180.1"/>
    <property type="molecule type" value="Genomic_DNA"/>
</dbReference>
<feature type="transmembrane region" description="Helical" evidence="6">
    <location>
        <begin position="144"/>
        <end position="161"/>
    </location>
</feature>
<dbReference type="Proteomes" id="UP000193244">
    <property type="component" value="Unassembled WGS sequence"/>
</dbReference>
<feature type="transmembrane region" description="Helical" evidence="6">
    <location>
        <begin position="167"/>
        <end position="190"/>
    </location>
</feature>
<feature type="transmembrane region" description="Helical" evidence="6">
    <location>
        <begin position="378"/>
        <end position="397"/>
    </location>
</feature>
<feature type="transmembrane region" description="Helical" evidence="6">
    <location>
        <begin position="83"/>
        <end position="104"/>
    </location>
</feature>
<evidence type="ECO:0000256" key="3">
    <source>
        <dbReference type="ARBA" id="ARBA00022692"/>
    </source>
</evidence>